<dbReference type="Gene3D" id="3.80.10.10">
    <property type="entry name" value="Ribonuclease Inhibitor"/>
    <property type="match status" value="2"/>
</dbReference>
<evidence type="ECO:0000313" key="2">
    <source>
        <dbReference type="EMBL" id="KAF5737269.1"/>
    </source>
</evidence>
<dbReference type="Proteomes" id="UP000593562">
    <property type="component" value="Unassembled WGS sequence"/>
</dbReference>
<organism evidence="2 3">
    <name type="scientific">Tripterygium wilfordii</name>
    <name type="common">Thunder God vine</name>
    <dbReference type="NCBI Taxonomy" id="458696"/>
    <lineage>
        <taxon>Eukaryota</taxon>
        <taxon>Viridiplantae</taxon>
        <taxon>Streptophyta</taxon>
        <taxon>Embryophyta</taxon>
        <taxon>Tracheophyta</taxon>
        <taxon>Spermatophyta</taxon>
        <taxon>Magnoliopsida</taxon>
        <taxon>eudicotyledons</taxon>
        <taxon>Gunneridae</taxon>
        <taxon>Pentapetalae</taxon>
        <taxon>rosids</taxon>
        <taxon>fabids</taxon>
        <taxon>Celastrales</taxon>
        <taxon>Celastraceae</taxon>
        <taxon>Tripterygium</taxon>
    </lineage>
</organism>
<dbReference type="InterPro" id="IPR057207">
    <property type="entry name" value="FBXL15_LRR"/>
</dbReference>
<name>A0A7J7CTI7_TRIWF</name>
<dbReference type="AlphaFoldDB" id="A0A7J7CTI7"/>
<dbReference type="GO" id="GO:0031146">
    <property type="term" value="P:SCF-dependent proteasomal ubiquitin-dependent protein catabolic process"/>
    <property type="evidence" value="ECO:0007669"/>
    <property type="project" value="TreeGrafter"/>
</dbReference>
<protein>
    <submittedName>
        <fullName evidence="2">Putative F-box protein atfbl3</fullName>
    </submittedName>
</protein>
<dbReference type="InterPro" id="IPR001611">
    <property type="entry name" value="Leu-rich_rpt"/>
</dbReference>
<keyword evidence="3" id="KW-1185">Reference proteome</keyword>
<proteinExistence type="predicted"/>
<accession>A0A7J7CTI7</accession>
<sequence length="319" mass="35835">MKRQRSIEIINLFDLLSEESMFTILDLLHQNPLDKKSFSLVCKSFYNIESKHRRVLKPLRQEHLLRILNRYPNVNHIDLTLCPRVNDSSLEIVAKKCRKELRSIDLSRSPFFSGGGLLSLAENCKNLVEIDLSNSTELRDSAMGSIAEAKNLEKLWLGRCKQITDMGVGCIAVRCKKLRLLCLKWCMGVGDLGVELIAVKCKEIRYLDLSYLPITNECLSSVLKLQYLEDLILEGCFCIDDYNHADIEHRCKSLKSFDMSNCHNISHVGLSSLIGAAESLQQLTLGYGSPVTVSLVGSLQKLSVLQSIRLDGGVVTCDV</sequence>
<comment type="caution">
    <text evidence="2">The sequence shown here is derived from an EMBL/GenBank/DDBJ whole genome shotgun (WGS) entry which is preliminary data.</text>
</comment>
<feature type="domain" description="F-box/LRR-repeat protein 15-like leucin rich repeat" evidence="1">
    <location>
        <begin position="84"/>
        <end position="240"/>
    </location>
</feature>
<dbReference type="PANTHER" id="PTHR13318:SF37">
    <property type="entry name" value="F-BOX DOMAIN-CONTAINING PROTEIN"/>
    <property type="match status" value="1"/>
</dbReference>
<reference evidence="2 3" key="1">
    <citation type="journal article" date="2020" name="Nat. Commun.">
        <title>Genome of Tripterygium wilfordii and identification of cytochrome P450 involved in triptolide biosynthesis.</title>
        <authorList>
            <person name="Tu L."/>
            <person name="Su P."/>
            <person name="Zhang Z."/>
            <person name="Gao L."/>
            <person name="Wang J."/>
            <person name="Hu T."/>
            <person name="Zhou J."/>
            <person name="Zhang Y."/>
            <person name="Zhao Y."/>
            <person name="Liu Y."/>
            <person name="Song Y."/>
            <person name="Tong Y."/>
            <person name="Lu Y."/>
            <person name="Yang J."/>
            <person name="Xu C."/>
            <person name="Jia M."/>
            <person name="Peters R.J."/>
            <person name="Huang L."/>
            <person name="Gao W."/>
        </authorList>
    </citation>
    <scope>NUCLEOTIDE SEQUENCE [LARGE SCALE GENOMIC DNA]</scope>
    <source>
        <strain evidence="3">cv. XIE 37</strain>
        <tissue evidence="2">Leaf</tissue>
    </source>
</reference>
<gene>
    <name evidence="2" type="ORF">HS088_TW13G00148</name>
</gene>
<dbReference type="PANTHER" id="PTHR13318">
    <property type="entry name" value="PARTNER OF PAIRED, ISOFORM B-RELATED"/>
    <property type="match status" value="1"/>
</dbReference>
<dbReference type="GO" id="GO:0019005">
    <property type="term" value="C:SCF ubiquitin ligase complex"/>
    <property type="evidence" value="ECO:0007669"/>
    <property type="project" value="TreeGrafter"/>
</dbReference>
<dbReference type="SMART" id="SM00367">
    <property type="entry name" value="LRR_CC"/>
    <property type="match status" value="7"/>
</dbReference>
<dbReference type="InParanoid" id="A0A7J7CTI7"/>
<evidence type="ECO:0000313" key="3">
    <source>
        <dbReference type="Proteomes" id="UP000593562"/>
    </source>
</evidence>
<dbReference type="InterPro" id="IPR032675">
    <property type="entry name" value="LRR_dom_sf"/>
</dbReference>
<dbReference type="EMBL" id="JAAARO010000013">
    <property type="protein sequence ID" value="KAF5737269.1"/>
    <property type="molecule type" value="Genomic_DNA"/>
</dbReference>
<dbReference type="SUPFAM" id="SSF52047">
    <property type="entry name" value="RNI-like"/>
    <property type="match status" value="1"/>
</dbReference>
<evidence type="ECO:0000259" key="1">
    <source>
        <dbReference type="Pfam" id="PF25372"/>
    </source>
</evidence>
<dbReference type="Pfam" id="PF25372">
    <property type="entry name" value="DUF7885"/>
    <property type="match status" value="1"/>
</dbReference>
<dbReference type="Pfam" id="PF13516">
    <property type="entry name" value="LRR_6"/>
    <property type="match status" value="1"/>
</dbReference>
<dbReference type="InterPro" id="IPR006553">
    <property type="entry name" value="Leu-rich_rpt_Cys-con_subtyp"/>
</dbReference>